<proteinExistence type="predicted"/>
<evidence type="ECO:0000313" key="3">
    <source>
        <dbReference type="Proteomes" id="UP000033848"/>
    </source>
</evidence>
<feature type="transmembrane region" description="Helical" evidence="1">
    <location>
        <begin position="7"/>
        <end position="27"/>
    </location>
</feature>
<protein>
    <submittedName>
        <fullName evidence="2">Uncharacterized protein</fullName>
    </submittedName>
</protein>
<sequence length="165" mass="18944">MHKFSEFTLVLSVVVVFVVVLGLVFNFQSIDREINRWKLLAQTSSDTAEIYNSLSKVEEGLVRWGMTEGYSGIFKTQENDMSLKVTQLQLIKTKAERLSMTPSNTSEYNTNLNLLQEDLKTLDLKTKSYWNVHVGMGWWLVGAFFLYTGLAALAFWNKDHSSFKQ</sequence>
<name>A0A0G1AXH2_UNCKA</name>
<organism evidence="2 3">
    <name type="scientific">candidate division WWE3 bacterium GW2011_GWB1_42_6</name>
    <dbReference type="NCBI Taxonomy" id="1619115"/>
    <lineage>
        <taxon>Bacteria</taxon>
        <taxon>Katanobacteria</taxon>
    </lineage>
</organism>
<keyword evidence="1" id="KW-1133">Transmembrane helix</keyword>
<keyword evidence="1" id="KW-0472">Membrane</keyword>
<dbReference type="Proteomes" id="UP000033848">
    <property type="component" value="Unassembled WGS sequence"/>
</dbReference>
<dbReference type="AlphaFoldDB" id="A0A0G1AXH2"/>
<accession>A0A0G1AXH2</accession>
<keyword evidence="1" id="KW-0812">Transmembrane</keyword>
<reference evidence="2 3" key="1">
    <citation type="journal article" date="2015" name="Nature">
        <title>rRNA introns, odd ribosomes, and small enigmatic genomes across a large radiation of phyla.</title>
        <authorList>
            <person name="Brown C.T."/>
            <person name="Hug L.A."/>
            <person name="Thomas B.C."/>
            <person name="Sharon I."/>
            <person name="Castelle C.J."/>
            <person name="Singh A."/>
            <person name="Wilkins M.J."/>
            <person name="Williams K.H."/>
            <person name="Banfield J.F."/>
        </authorList>
    </citation>
    <scope>NUCLEOTIDE SEQUENCE [LARGE SCALE GENOMIC DNA]</scope>
</reference>
<dbReference type="EMBL" id="LCED01000034">
    <property type="protein sequence ID" value="KKS65722.1"/>
    <property type="molecule type" value="Genomic_DNA"/>
</dbReference>
<gene>
    <name evidence="2" type="ORF">UV35_C0034G0008</name>
</gene>
<evidence type="ECO:0000313" key="2">
    <source>
        <dbReference type="EMBL" id="KKS65722.1"/>
    </source>
</evidence>
<comment type="caution">
    <text evidence="2">The sequence shown here is derived from an EMBL/GenBank/DDBJ whole genome shotgun (WGS) entry which is preliminary data.</text>
</comment>
<evidence type="ECO:0000256" key="1">
    <source>
        <dbReference type="SAM" id="Phobius"/>
    </source>
</evidence>
<feature type="transmembrane region" description="Helical" evidence="1">
    <location>
        <begin position="136"/>
        <end position="156"/>
    </location>
</feature>